<feature type="region of interest" description="Disordered" evidence="2">
    <location>
        <begin position="688"/>
        <end position="716"/>
    </location>
</feature>
<accession>A0A8K0GJ78</accession>
<feature type="compositionally biased region" description="Polar residues" evidence="2">
    <location>
        <begin position="694"/>
        <end position="704"/>
    </location>
</feature>
<dbReference type="Pfam" id="PF02759">
    <property type="entry name" value="RUN"/>
    <property type="match status" value="2"/>
</dbReference>
<dbReference type="PROSITE" id="PS50095">
    <property type="entry name" value="PLAT"/>
    <property type="match status" value="1"/>
</dbReference>
<dbReference type="SUPFAM" id="SSF49723">
    <property type="entry name" value="Lipase/lipooxygenase domain (PLAT/LH2 domain)"/>
    <property type="match status" value="1"/>
</dbReference>
<dbReference type="AlphaFoldDB" id="A0A8K0GJ78"/>
<reference evidence="6" key="1">
    <citation type="submission" date="2019-08" db="EMBL/GenBank/DDBJ databases">
        <title>The genome of the North American firefly Photinus pyralis.</title>
        <authorList>
            <consortium name="Photinus pyralis genome working group"/>
            <person name="Fallon T.R."/>
            <person name="Sander Lower S.E."/>
            <person name="Weng J.-K."/>
        </authorList>
    </citation>
    <scope>NUCLEOTIDE SEQUENCE</scope>
    <source>
        <strain evidence="6">TRF0915ILg1</strain>
        <tissue evidence="6">Whole body</tissue>
    </source>
</reference>
<feature type="domain" description="UDENN" evidence="4">
    <location>
        <begin position="1"/>
        <end position="215"/>
    </location>
</feature>
<dbReference type="InterPro" id="IPR001024">
    <property type="entry name" value="PLAT/LH2_dom"/>
</dbReference>
<dbReference type="SMART" id="SM00593">
    <property type="entry name" value="RUN"/>
    <property type="match status" value="2"/>
</dbReference>
<name>A0A8K0GJ78_IGNLU</name>
<comment type="caution">
    <text evidence="6">The sequence shown here is derived from an EMBL/GenBank/DDBJ whole genome shotgun (WGS) entry which is preliminary data.</text>
</comment>
<evidence type="ECO:0000313" key="7">
    <source>
        <dbReference type="Proteomes" id="UP000801492"/>
    </source>
</evidence>
<dbReference type="EMBL" id="VTPC01002566">
    <property type="protein sequence ID" value="KAF2899878.1"/>
    <property type="molecule type" value="Genomic_DNA"/>
</dbReference>
<dbReference type="CDD" id="cd17677">
    <property type="entry name" value="RUN1_DENND5"/>
    <property type="match status" value="1"/>
</dbReference>
<dbReference type="GO" id="GO:0031267">
    <property type="term" value="F:small GTPase binding"/>
    <property type="evidence" value="ECO:0007669"/>
    <property type="project" value="InterPro"/>
</dbReference>
<dbReference type="InterPro" id="IPR047277">
    <property type="entry name" value="PLAT_RAB6IP1"/>
</dbReference>
<dbReference type="InterPro" id="IPR047278">
    <property type="entry name" value="DEN5A/B"/>
</dbReference>
<dbReference type="PROSITE" id="PS50211">
    <property type="entry name" value="DENN"/>
    <property type="match status" value="1"/>
</dbReference>
<evidence type="ECO:0000259" key="5">
    <source>
        <dbReference type="PROSITE" id="PS50826"/>
    </source>
</evidence>
<dbReference type="OrthoDB" id="6019893at2759"/>
<dbReference type="InterPro" id="IPR037213">
    <property type="entry name" value="Run_dom_sf"/>
</dbReference>
<feature type="domain" description="RUN" evidence="5">
    <location>
        <begin position="753"/>
        <end position="911"/>
    </location>
</feature>
<dbReference type="SMART" id="SM00801">
    <property type="entry name" value="dDENN"/>
    <property type="match status" value="1"/>
</dbReference>
<dbReference type="GO" id="GO:0005085">
    <property type="term" value="F:guanyl-nucleotide exchange factor activity"/>
    <property type="evidence" value="ECO:0007669"/>
    <property type="project" value="InterPro"/>
</dbReference>
<dbReference type="CDD" id="cd17678">
    <property type="entry name" value="RUN2_DENND5"/>
    <property type="match status" value="1"/>
</dbReference>
<organism evidence="6 7">
    <name type="scientific">Ignelater luminosus</name>
    <name type="common">Cucubano</name>
    <name type="synonym">Pyrophorus luminosus</name>
    <dbReference type="NCBI Taxonomy" id="2038154"/>
    <lineage>
        <taxon>Eukaryota</taxon>
        <taxon>Metazoa</taxon>
        <taxon>Ecdysozoa</taxon>
        <taxon>Arthropoda</taxon>
        <taxon>Hexapoda</taxon>
        <taxon>Insecta</taxon>
        <taxon>Pterygota</taxon>
        <taxon>Neoptera</taxon>
        <taxon>Endopterygota</taxon>
        <taxon>Coleoptera</taxon>
        <taxon>Polyphaga</taxon>
        <taxon>Elateriformia</taxon>
        <taxon>Elateroidea</taxon>
        <taxon>Elateridae</taxon>
        <taxon>Agrypninae</taxon>
        <taxon>Pyrophorini</taxon>
        <taxon>Ignelater</taxon>
    </lineage>
</organism>
<protein>
    <recommendedName>
        <fullName evidence="8">DENN domain-containing protein 5A</fullName>
    </recommendedName>
</protein>
<dbReference type="InterPro" id="IPR037516">
    <property type="entry name" value="Tripartite_DENN"/>
</dbReference>
<evidence type="ECO:0008006" key="8">
    <source>
        <dbReference type="Google" id="ProtNLM"/>
    </source>
</evidence>
<proteinExistence type="predicted"/>
<dbReference type="PANTHER" id="PTHR46070">
    <property type="entry name" value="PINSTRIPE, ISOFORM A"/>
    <property type="match status" value="1"/>
</dbReference>
<evidence type="ECO:0000259" key="3">
    <source>
        <dbReference type="PROSITE" id="PS50095"/>
    </source>
</evidence>
<dbReference type="Pfam" id="PF01477">
    <property type="entry name" value="PLAT"/>
    <property type="match status" value="1"/>
</dbReference>
<dbReference type="CDD" id="cd01757">
    <property type="entry name" value="PLAT_RAB6IP1"/>
    <property type="match status" value="1"/>
</dbReference>
<comment type="caution">
    <text evidence="1">Lacks conserved residue(s) required for the propagation of feature annotation.</text>
</comment>
<evidence type="ECO:0000256" key="2">
    <source>
        <dbReference type="SAM" id="MobiDB-lite"/>
    </source>
</evidence>
<dbReference type="SUPFAM" id="SSF140741">
    <property type="entry name" value="RUN domain-like"/>
    <property type="match status" value="2"/>
</dbReference>
<keyword evidence="7" id="KW-1185">Reference proteome</keyword>
<evidence type="ECO:0000259" key="4">
    <source>
        <dbReference type="PROSITE" id="PS50211"/>
    </source>
</evidence>
<dbReference type="Gene3D" id="1.20.58.900">
    <property type="match status" value="3"/>
</dbReference>
<dbReference type="PANTHER" id="PTHR46070:SF1">
    <property type="entry name" value="PINSTRIPE, ISOFORM A"/>
    <property type="match status" value="1"/>
</dbReference>
<gene>
    <name evidence="6" type="ORF">ILUMI_06308</name>
</gene>
<dbReference type="PROSITE" id="PS50826">
    <property type="entry name" value="RUN"/>
    <property type="match status" value="2"/>
</dbReference>
<evidence type="ECO:0000313" key="6">
    <source>
        <dbReference type="EMBL" id="KAF2899878.1"/>
    </source>
</evidence>
<sequence length="921" mass="105076">MASEASLCYVDIDKCRVQLPEEMAAFPHLDAFNAEIWAALDKHAIHVPNAESNRSWQEMMSRSCTLPGRPQNRRKLSIHDTLECDRPPSPPGSARSEALQRIADIVRRTGVTLDQNESTQPSDSYVEDLRFNNSIREIFLNRFVHIFQTYENFIILPNQQDKDDWFNNRDSVQNFDKASFLSDQPEQHRLFLWRFLETQMFATLIDNKILSIWGEIDNNLVIFDNRIKYLKQRYGGENLMRSLTYEPCTSAHETQKLLDYRMANPDFESPMPREILNVKPNISRYFPLLDKEILNKTPVVNKGSIPRASALKKGPNFSIKSGGLNIDKSAGKSSNQDVSPALLAQANWTFVEKLLKDCKSKTKRMLLAKLGAEGVTLSSNNAADNSGAVEESTLVASLCDFLERVWSHGLQRKRGKSALWSYLLAYQEQHQHTTKIDNQYLSPGEHYLCSEMEMSRLALRLENWSTPSTENKNLKTELPPFPESLLFDMVNVQAMSDVKTGVGMARAWVRLALEKKQLSKHLRTLLSDQGLLRSQYKRAAFLRCEEEREQFLYHLLSLNAVDYFCFTSTYPTTVITYRVVIVPSRKGTTTSANVWVVLSGTLSETGRVPVPKAVLNFEFRHQNLGVLTTLRIGHDNTGLSAKWMIEYILVRNEITGHTYKFPCGRWLGKGVDDGSTERLLVGNLLPRQTDGEEVSNSRTSTSGGHTLPRCRSPGPPRPIELKPSQIQHMLGDCVNRIVKWHYRRGSERHTTLTALLCGDSGLVHCLELVFLLGFKSARLFARNHYLWDYFVRVKEQFEIDLLEQSSGNRSSSLERNHQETVAVWRCYCHLVDEIQSASQALGKDGKFQLFICLSVREHLLHRMLLPMAVCRATLDMYEENSFLRNRGLLTFLRQILLPLDELDVVLENSVTHGISSPSTHT</sequence>
<feature type="domain" description="RUN" evidence="5">
    <location>
        <begin position="389"/>
        <end position="571"/>
    </location>
</feature>
<dbReference type="InterPro" id="IPR036392">
    <property type="entry name" value="PLAT/LH2_dom_sf"/>
</dbReference>
<dbReference type="InterPro" id="IPR004012">
    <property type="entry name" value="Run_dom"/>
</dbReference>
<dbReference type="Proteomes" id="UP000801492">
    <property type="component" value="Unassembled WGS sequence"/>
</dbReference>
<dbReference type="Gene3D" id="2.60.60.20">
    <property type="entry name" value="PLAT/LH2 domain"/>
    <property type="match status" value="1"/>
</dbReference>
<dbReference type="InterPro" id="IPR005112">
    <property type="entry name" value="dDENN_dom"/>
</dbReference>
<evidence type="ECO:0000256" key="1">
    <source>
        <dbReference type="PROSITE-ProRule" id="PRU00152"/>
    </source>
</evidence>
<feature type="domain" description="PLAT" evidence="3">
    <location>
        <begin position="575"/>
        <end position="681"/>
    </location>
</feature>
<dbReference type="Pfam" id="PF03455">
    <property type="entry name" value="dDENN"/>
    <property type="match status" value="1"/>
</dbReference>